<organism evidence="1 2">
    <name type="scientific">Aspergillus transmontanensis</name>
    <dbReference type="NCBI Taxonomy" id="1034304"/>
    <lineage>
        <taxon>Eukaryota</taxon>
        <taxon>Fungi</taxon>
        <taxon>Dikarya</taxon>
        <taxon>Ascomycota</taxon>
        <taxon>Pezizomycotina</taxon>
        <taxon>Eurotiomycetes</taxon>
        <taxon>Eurotiomycetidae</taxon>
        <taxon>Eurotiales</taxon>
        <taxon>Aspergillaceae</taxon>
        <taxon>Aspergillus</taxon>
        <taxon>Aspergillus subgen. Circumdati</taxon>
    </lineage>
</organism>
<name>A0A5N6VYJ1_9EURO</name>
<sequence length="300" mass="32895">MRRHGTEVVVTFCVSLTGLVSDPGDNVHLISDYDSRVRSRLSEGEVLPNTRQSSDICFSHPAYTSGVHGKLDTCREVELQDRWSGQHGRNLRDHKDIKGSILAASRRLLYFQRTQELYLLPSRIHTILLSFSDQEPFIQTTTMQLINHAVYAVTVLATIVAAVPGPIVARGEKFPVFNGEKSVMVETEPSAETGNVLIALAEGDVDCKGSAFCERLGSSCDDAYRKVIPSNTYTSYLDASNTGTCSGTCGLFVSGSHCEVIGQDLMDAYNEIRNRGHCSHCGRKQIANGCMIKIDRVTGC</sequence>
<dbReference type="EMBL" id="ML738324">
    <property type="protein sequence ID" value="KAE8313561.1"/>
    <property type="molecule type" value="Genomic_DNA"/>
</dbReference>
<evidence type="ECO:0000313" key="1">
    <source>
        <dbReference type="EMBL" id="KAE8313561.1"/>
    </source>
</evidence>
<keyword evidence="2" id="KW-1185">Reference proteome</keyword>
<accession>A0A5N6VYJ1</accession>
<dbReference type="InterPro" id="IPR029167">
    <property type="entry name" value="Mug117"/>
</dbReference>
<protein>
    <submittedName>
        <fullName evidence="1">Uncharacterized protein</fullName>
    </submittedName>
</protein>
<dbReference type="Proteomes" id="UP000325433">
    <property type="component" value="Unassembled WGS sequence"/>
</dbReference>
<evidence type="ECO:0000313" key="2">
    <source>
        <dbReference type="Proteomes" id="UP000325433"/>
    </source>
</evidence>
<dbReference type="Pfam" id="PF15474">
    <property type="entry name" value="MU117"/>
    <property type="match status" value="1"/>
</dbReference>
<reference evidence="2" key="1">
    <citation type="submission" date="2019-04" db="EMBL/GenBank/DDBJ databases">
        <title>Friends and foes A comparative genomics studyof 23 Aspergillus species from section Flavi.</title>
        <authorList>
            <consortium name="DOE Joint Genome Institute"/>
            <person name="Kjaerbolling I."/>
            <person name="Vesth T."/>
            <person name="Frisvad J.C."/>
            <person name="Nybo J.L."/>
            <person name="Theobald S."/>
            <person name="Kildgaard S."/>
            <person name="Isbrandt T."/>
            <person name="Kuo A."/>
            <person name="Sato A."/>
            <person name="Lyhne E.K."/>
            <person name="Kogle M.E."/>
            <person name="Wiebenga A."/>
            <person name="Kun R.S."/>
            <person name="Lubbers R.J."/>
            <person name="Makela M.R."/>
            <person name="Barry K."/>
            <person name="Chovatia M."/>
            <person name="Clum A."/>
            <person name="Daum C."/>
            <person name="Haridas S."/>
            <person name="He G."/>
            <person name="LaButti K."/>
            <person name="Lipzen A."/>
            <person name="Mondo S."/>
            <person name="Riley R."/>
            <person name="Salamov A."/>
            <person name="Simmons B.A."/>
            <person name="Magnuson J.K."/>
            <person name="Henrissat B."/>
            <person name="Mortensen U.H."/>
            <person name="Larsen T.O."/>
            <person name="Devries R.P."/>
            <person name="Grigoriev I.V."/>
            <person name="Machida M."/>
            <person name="Baker S.E."/>
            <person name="Andersen M.R."/>
        </authorList>
    </citation>
    <scope>NUCLEOTIDE SEQUENCE [LARGE SCALE GENOMIC DNA]</scope>
    <source>
        <strain evidence="2">CBS 130015</strain>
    </source>
</reference>
<proteinExistence type="predicted"/>
<dbReference type="AlphaFoldDB" id="A0A5N6VYJ1"/>
<gene>
    <name evidence="1" type="ORF">BDV41DRAFT_536242</name>
</gene>